<dbReference type="HAMAP" id="MF_00197">
    <property type="entry name" value="DAP_epimerase"/>
    <property type="match status" value="1"/>
</dbReference>
<dbReference type="PROSITE" id="PS01326">
    <property type="entry name" value="DAP_EPIMERASE"/>
    <property type="match status" value="1"/>
</dbReference>
<comment type="catalytic activity">
    <reaction evidence="7 8">
        <text>(2S,6S)-2,6-diaminopimelate = meso-2,6-diaminopimelate</text>
        <dbReference type="Rhea" id="RHEA:15393"/>
        <dbReference type="ChEBI" id="CHEBI:57609"/>
        <dbReference type="ChEBI" id="CHEBI:57791"/>
        <dbReference type="EC" id="5.1.1.7"/>
    </reaction>
</comment>
<dbReference type="PANTHER" id="PTHR31689">
    <property type="entry name" value="DIAMINOPIMELATE EPIMERASE, CHLOROPLASTIC"/>
    <property type="match status" value="1"/>
</dbReference>
<dbReference type="RefSeq" id="WP_190133298.1">
    <property type="nucleotide sequence ID" value="NZ_BNBD01000026.1"/>
</dbReference>
<comment type="subunit">
    <text evidence="8">Homodimer.</text>
</comment>
<evidence type="ECO:0000256" key="7">
    <source>
        <dbReference type="ARBA" id="ARBA00051712"/>
    </source>
</evidence>
<evidence type="ECO:0000256" key="1">
    <source>
        <dbReference type="ARBA" id="ARBA00005196"/>
    </source>
</evidence>
<feature type="site" description="Could be important to modulate the pK values of the two catalytic cysteine residues" evidence="8">
    <location>
        <position position="171"/>
    </location>
</feature>
<dbReference type="GO" id="GO:0005829">
    <property type="term" value="C:cytosol"/>
    <property type="evidence" value="ECO:0007669"/>
    <property type="project" value="TreeGrafter"/>
</dbReference>
<evidence type="ECO:0000256" key="6">
    <source>
        <dbReference type="ARBA" id="ARBA00023235"/>
    </source>
</evidence>
<comment type="subcellular location">
    <subcellularLocation>
        <location evidence="8">Cytoplasm</location>
    </subcellularLocation>
</comment>
<comment type="caution">
    <text evidence="8">Lacks conserved residue(s) required for the propagation of feature annotation.</text>
</comment>
<dbReference type="EMBL" id="BNBD01000026">
    <property type="protein sequence ID" value="GHF74089.1"/>
    <property type="molecule type" value="Genomic_DNA"/>
</dbReference>
<name>A0A919B980_9ACTN</name>
<keyword evidence="5 8" id="KW-0457">Lysine biosynthesis</keyword>
<evidence type="ECO:0000256" key="8">
    <source>
        <dbReference type="HAMAP-Rule" id="MF_00197"/>
    </source>
</evidence>
<feature type="active site" description="Proton acceptor" evidence="8">
    <location>
        <position position="229"/>
    </location>
</feature>
<dbReference type="GO" id="GO:0008837">
    <property type="term" value="F:diaminopimelate epimerase activity"/>
    <property type="evidence" value="ECO:0007669"/>
    <property type="project" value="UniProtKB-UniRule"/>
</dbReference>
<dbReference type="InterPro" id="IPR018510">
    <property type="entry name" value="DAP_epimerase_AS"/>
</dbReference>
<feature type="binding site" evidence="8">
    <location>
        <begin position="91"/>
        <end position="92"/>
    </location>
    <ligand>
        <name>substrate</name>
    </ligand>
</feature>
<evidence type="ECO:0000313" key="10">
    <source>
        <dbReference type="EMBL" id="GHF74089.1"/>
    </source>
</evidence>
<dbReference type="NCBIfam" id="TIGR00652">
    <property type="entry name" value="DapF"/>
    <property type="match status" value="1"/>
</dbReference>
<feature type="binding site" evidence="8">
    <location>
        <position position="169"/>
    </location>
    <ligand>
        <name>substrate</name>
    </ligand>
</feature>
<dbReference type="Pfam" id="PF01678">
    <property type="entry name" value="DAP_epimerase"/>
    <property type="match status" value="2"/>
</dbReference>
<dbReference type="EC" id="5.1.1.7" evidence="3 8"/>
<keyword evidence="6 8" id="KW-0413">Isomerase</keyword>
<sequence length="306" mass="32557">MTPALPLARQPFFKGHGAENDFLLLPDPGHRLRLDAHLVRRLCDRRTGIGADGLLRAVRTTADPEAAAWAGEAEWFMDYRNPDGTTAAMCGNGIRVFARYLVDSGLRPPGALVIATRAGVRQVHVADRSASLQGPVSVQMGRPRLPGSGPVDVTVGRRRWPALHVDMGNPHAVVLVEDLTHAGDLRTAPTVTPASAYPHGVTVDFAVRHSARHLKVRVHERGVGETRACGTGACAAVAALRHAAGEHGTGYGRYTVDLPGGRLHVRVTADGSMELTGPAAIVAQGTLHLAPTALRRPPRARVLART</sequence>
<keyword evidence="4 8" id="KW-0028">Amino-acid biosynthesis</keyword>
<reference evidence="10" key="2">
    <citation type="submission" date="2020-09" db="EMBL/GenBank/DDBJ databases">
        <authorList>
            <person name="Sun Q."/>
            <person name="Ohkuma M."/>
        </authorList>
    </citation>
    <scope>NUCLEOTIDE SEQUENCE</scope>
    <source>
        <strain evidence="10">JCM 4059</strain>
    </source>
</reference>
<dbReference type="GO" id="GO:0009089">
    <property type="term" value="P:lysine biosynthetic process via diaminopimelate"/>
    <property type="evidence" value="ECO:0007669"/>
    <property type="project" value="UniProtKB-UniRule"/>
</dbReference>
<dbReference type="SUPFAM" id="SSF54506">
    <property type="entry name" value="Diaminopimelate epimerase-like"/>
    <property type="match status" value="2"/>
</dbReference>
<dbReference type="InterPro" id="IPR001653">
    <property type="entry name" value="DAP_epimerase_DapF"/>
</dbReference>
<evidence type="ECO:0000256" key="2">
    <source>
        <dbReference type="ARBA" id="ARBA00010219"/>
    </source>
</evidence>
<evidence type="ECO:0000313" key="11">
    <source>
        <dbReference type="Proteomes" id="UP000638313"/>
    </source>
</evidence>
<comment type="similarity">
    <text evidence="2 8">Belongs to the diaminopimelate epimerase family.</text>
</comment>
<evidence type="ECO:0000256" key="4">
    <source>
        <dbReference type="ARBA" id="ARBA00022605"/>
    </source>
</evidence>
<evidence type="ECO:0000256" key="9">
    <source>
        <dbReference type="PROSITE-ProRule" id="PRU10125"/>
    </source>
</evidence>
<keyword evidence="11" id="KW-1185">Reference proteome</keyword>
<dbReference type="PANTHER" id="PTHR31689:SF0">
    <property type="entry name" value="DIAMINOPIMELATE EPIMERASE"/>
    <property type="match status" value="1"/>
</dbReference>
<protein>
    <recommendedName>
        <fullName evidence="3 8">Diaminopimelate epimerase</fullName>
        <shortName evidence="8">DAP epimerase</shortName>
        <ecNumber evidence="3 8">5.1.1.7</ecNumber>
    </recommendedName>
    <alternativeName>
        <fullName evidence="8">PLP-independent amino acid racemase</fullName>
    </alternativeName>
</protein>
<feature type="binding site" evidence="8">
    <location>
        <begin position="220"/>
        <end position="221"/>
    </location>
    <ligand>
        <name>substrate</name>
    </ligand>
</feature>
<dbReference type="Proteomes" id="UP000638313">
    <property type="component" value="Unassembled WGS sequence"/>
</dbReference>
<comment type="function">
    <text evidence="8">Catalyzes the stereoinversion of LL-2,6-diaminopimelate (L,L-DAP) to meso-diaminopimelate (meso-DAP), a precursor of L-lysine and an essential component of the bacterial peptidoglycan.</text>
</comment>
<feature type="binding site" evidence="8">
    <location>
        <position position="81"/>
    </location>
    <ligand>
        <name>substrate</name>
    </ligand>
</feature>
<comment type="pathway">
    <text evidence="1 8">Amino-acid biosynthesis; L-lysine biosynthesis via DAP pathway; DL-2,6-diaminopimelate from LL-2,6-diaminopimelate: step 1/1.</text>
</comment>
<feature type="site" description="Could be important to modulate the pK values of the two catalytic cysteine residues" evidence="8">
    <location>
        <position position="220"/>
    </location>
</feature>
<comment type="caution">
    <text evidence="10">The sequence shown here is derived from an EMBL/GenBank/DDBJ whole genome shotgun (WGS) entry which is preliminary data.</text>
</comment>
<feature type="binding site" evidence="8">
    <location>
        <begin position="230"/>
        <end position="231"/>
    </location>
    <ligand>
        <name>substrate</name>
    </ligand>
</feature>
<organism evidence="10 11">
    <name type="scientific">Streptomyces mashuensis</name>
    <dbReference type="NCBI Taxonomy" id="33904"/>
    <lineage>
        <taxon>Bacteria</taxon>
        <taxon>Bacillati</taxon>
        <taxon>Actinomycetota</taxon>
        <taxon>Actinomycetes</taxon>
        <taxon>Kitasatosporales</taxon>
        <taxon>Streptomycetaceae</taxon>
        <taxon>Streptomyces</taxon>
    </lineage>
</organism>
<dbReference type="Gene3D" id="3.10.310.10">
    <property type="entry name" value="Diaminopimelate Epimerase, Chain A, domain 1"/>
    <property type="match status" value="2"/>
</dbReference>
<evidence type="ECO:0000256" key="3">
    <source>
        <dbReference type="ARBA" id="ARBA00013080"/>
    </source>
</evidence>
<feature type="active site" description="Proton donor" evidence="8">
    <location>
        <position position="90"/>
    </location>
</feature>
<reference evidence="10" key="1">
    <citation type="journal article" date="2014" name="Int. J. Syst. Evol. Microbiol.">
        <title>Complete genome sequence of Corynebacterium casei LMG S-19264T (=DSM 44701T), isolated from a smear-ripened cheese.</title>
        <authorList>
            <consortium name="US DOE Joint Genome Institute (JGI-PGF)"/>
            <person name="Walter F."/>
            <person name="Albersmeier A."/>
            <person name="Kalinowski J."/>
            <person name="Ruckert C."/>
        </authorList>
    </citation>
    <scope>NUCLEOTIDE SEQUENCE</scope>
    <source>
        <strain evidence="10">JCM 4059</strain>
    </source>
</reference>
<gene>
    <name evidence="8 10" type="primary">dapF</name>
    <name evidence="10" type="ORF">GCM10010218_64020</name>
</gene>
<feature type="active site" evidence="9">
    <location>
        <position position="90"/>
    </location>
</feature>
<evidence type="ECO:0000256" key="5">
    <source>
        <dbReference type="ARBA" id="ARBA00023154"/>
    </source>
</evidence>
<proteinExistence type="inferred from homology"/>
<feature type="binding site" evidence="8">
    <location>
        <position position="20"/>
    </location>
    <ligand>
        <name>substrate</name>
    </ligand>
</feature>
<accession>A0A919B980</accession>
<keyword evidence="8" id="KW-0963">Cytoplasm</keyword>
<dbReference type="AlphaFoldDB" id="A0A919B980"/>